<name>A0ABX0XY55_9ACTN</name>
<organism evidence="7 8">
    <name type="scientific">Planosporangium thailandense</name>
    <dbReference type="NCBI Taxonomy" id="765197"/>
    <lineage>
        <taxon>Bacteria</taxon>
        <taxon>Bacillati</taxon>
        <taxon>Actinomycetota</taxon>
        <taxon>Actinomycetes</taxon>
        <taxon>Micromonosporales</taxon>
        <taxon>Micromonosporaceae</taxon>
        <taxon>Planosporangium</taxon>
    </lineage>
</organism>
<evidence type="ECO:0000259" key="6">
    <source>
        <dbReference type="Pfam" id="PF04932"/>
    </source>
</evidence>
<proteinExistence type="predicted"/>
<dbReference type="EMBL" id="JAATVY010000009">
    <property type="protein sequence ID" value="NJC70979.1"/>
    <property type="molecule type" value="Genomic_DNA"/>
</dbReference>
<feature type="transmembrane region" description="Helical" evidence="5">
    <location>
        <begin position="162"/>
        <end position="182"/>
    </location>
</feature>
<keyword evidence="2 5" id="KW-0812">Transmembrane</keyword>
<feature type="transmembrane region" description="Helical" evidence="5">
    <location>
        <begin position="236"/>
        <end position="252"/>
    </location>
</feature>
<keyword evidence="4 5" id="KW-0472">Membrane</keyword>
<dbReference type="InterPro" id="IPR007016">
    <property type="entry name" value="O-antigen_ligase-rel_domated"/>
</dbReference>
<feature type="transmembrane region" description="Helical" evidence="5">
    <location>
        <begin position="411"/>
        <end position="428"/>
    </location>
</feature>
<feature type="transmembrane region" description="Helical" evidence="5">
    <location>
        <begin position="71"/>
        <end position="94"/>
    </location>
</feature>
<comment type="subcellular location">
    <subcellularLocation>
        <location evidence="1">Membrane</location>
        <topology evidence="1">Multi-pass membrane protein</topology>
    </subcellularLocation>
</comment>
<dbReference type="Pfam" id="PF04932">
    <property type="entry name" value="Wzy_C"/>
    <property type="match status" value="1"/>
</dbReference>
<feature type="transmembrane region" description="Helical" evidence="5">
    <location>
        <begin position="6"/>
        <end position="25"/>
    </location>
</feature>
<evidence type="ECO:0000256" key="1">
    <source>
        <dbReference type="ARBA" id="ARBA00004141"/>
    </source>
</evidence>
<feature type="transmembrane region" description="Helical" evidence="5">
    <location>
        <begin position="385"/>
        <end position="405"/>
    </location>
</feature>
<feature type="transmembrane region" description="Helical" evidence="5">
    <location>
        <begin position="259"/>
        <end position="276"/>
    </location>
</feature>
<evidence type="ECO:0000256" key="4">
    <source>
        <dbReference type="ARBA" id="ARBA00023136"/>
    </source>
</evidence>
<comment type="caution">
    <text evidence="7">The sequence shown here is derived from an EMBL/GenBank/DDBJ whole genome shotgun (WGS) entry which is preliminary data.</text>
</comment>
<accession>A0ABX0XY55</accession>
<evidence type="ECO:0000313" key="8">
    <source>
        <dbReference type="Proteomes" id="UP000722989"/>
    </source>
</evidence>
<keyword evidence="7" id="KW-0436">Ligase</keyword>
<reference evidence="7 8" key="1">
    <citation type="submission" date="2020-03" db="EMBL/GenBank/DDBJ databases">
        <title>WGS of the type strain of Planosporangium spp.</title>
        <authorList>
            <person name="Thawai C."/>
        </authorList>
    </citation>
    <scope>NUCLEOTIDE SEQUENCE [LARGE SCALE GENOMIC DNA]</scope>
    <source>
        <strain evidence="7 8">TBRC 5610</strain>
    </source>
</reference>
<feature type="transmembrane region" description="Helical" evidence="5">
    <location>
        <begin position="106"/>
        <end position="127"/>
    </location>
</feature>
<dbReference type="Proteomes" id="UP000722989">
    <property type="component" value="Unassembled WGS sequence"/>
</dbReference>
<feature type="transmembrane region" description="Helical" evidence="5">
    <location>
        <begin position="188"/>
        <end position="208"/>
    </location>
</feature>
<sequence>MNWIQFTAVTSFGFTASSVGIWFVVRLGVTRAIAATLALSAAVVEELHASGRNAAEGVLEAPTLVSLGHQLHSAQIFRVSLLTLIAIAATPLLATMRAGKKFPVSYFCPVGALIIGAGLSGLASGGMRSSEKAIIPPLLIVAGMLVGKHVRDIDHKMLSIALFALMAYKAAVAVLVMAGLGARGPRFVLYYDAVTPSLAAAILLAVFLRQHWGRLEIGLGLAAGVVLLLSPRRTPVFALLITGLLLIVLTRRKRVLRRSVVSGGIMAICVVFSSALPDNLRIRLKGGIAVLTGASHEDSAAGHFGDLHRGYELGITGPLFGLGPDSPQPSGLAASDAHALYVHDEFLHVWVGRGILAALALCVLVLMSTIHAMRATSKVSPSQASLTETTAVCFLLQMPIILTFFPYLSTTTRWPLVYGIALAVAARTRRMFLPRRRAETTDEAQRPEIMTSVPHGIRLVTKESPQQIV</sequence>
<evidence type="ECO:0000256" key="2">
    <source>
        <dbReference type="ARBA" id="ARBA00022692"/>
    </source>
</evidence>
<dbReference type="GO" id="GO:0016874">
    <property type="term" value="F:ligase activity"/>
    <property type="evidence" value="ECO:0007669"/>
    <property type="project" value="UniProtKB-KW"/>
</dbReference>
<evidence type="ECO:0000256" key="3">
    <source>
        <dbReference type="ARBA" id="ARBA00022989"/>
    </source>
</evidence>
<dbReference type="RefSeq" id="WP_167925891.1">
    <property type="nucleotide sequence ID" value="NZ_JAATVY010000009.1"/>
</dbReference>
<evidence type="ECO:0000256" key="5">
    <source>
        <dbReference type="SAM" id="Phobius"/>
    </source>
</evidence>
<keyword evidence="8" id="KW-1185">Reference proteome</keyword>
<evidence type="ECO:0000313" key="7">
    <source>
        <dbReference type="EMBL" id="NJC70979.1"/>
    </source>
</evidence>
<feature type="transmembrane region" description="Helical" evidence="5">
    <location>
        <begin position="350"/>
        <end position="373"/>
    </location>
</feature>
<protein>
    <submittedName>
        <fullName evidence="7">O-antigen ligase family protein</fullName>
    </submittedName>
</protein>
<keyword evidence="3 5" id="KW-1133">Transmembrane helix</keyword>
<feature type="domain" description="O-antigen ligase-related" evidence="6">
    <location>
        <begin position="221"/>
        <end position="361"/>
    </location>
</feature>
<gene>
    <name evidence="7" type="ORF">HC031_14830</name>
</gene>